<dbReference type="Proteomes" id="UP001162992">
    <property type="component" value="Chromosome 6"/>
</dbReference>
<evidence type="ECO:0000313" key="2">
    <source>
        <dbReference type="Proteomes" id="UP001162992"/>
    </source>
</evidence>
<reference evidence="2" key="1">
    <citation type="journal article" date="2024" name="Proc. Natl. Acad. Sci. U.S.A.">
        <title>Extraordinary preservation of gene collinearity over three hundred million years revealed in homosporous lycophytes.</title>
        <authorList>
            <person name="Li C."/>
            <person name="Wickell D."/>
            <person name="Kuo L.Y."/>
            <person name="Chen X."/>
            <person name="Nie B."/>
            <person name="Liao X."/>
            <person name="Peng D."/>
            <person name="Ji J."/>
            <person name="Jenkins J."/>
            <person name="Williams M."/>
            <person name="Shu S."/>
            <person name="Plott C."/>
            <person name="Barry K."/>
            <person name="Rajasekar S."/>
            <person name="Grimwood J."/>
            <person name="Han X."/>
            <person name="Sun S."/>
            <person name="Hou Z."/>
            <person name="He W."/>
            <person name="Dai G."/>
            <person name="Sun C."/>
            <person name="Schmutz J."/>
            <person name="Leebens-Mack J.H."/>
            <person name="Li F.W."/>
            <person name="Wang L."/>
        </authorList>
    </citation>
    <scope>NUCLEOTIDE SEQUENCE [LARGE SCALE GENOMIC DNA]</scope>
    <source>
        <strain evidence="2">cv. PW_Plant_1</strain>
    </source>
</reference>
<keyword evidence="2" id="KW-1185">Reference proteome</keyword>
<accession>A0ACC2DAM8</accession>
<name>A0ACC2DAM8_DIPCM</name>
<dbReference type="EMBL" id="CM055097">
    <property type="protein sequence ID" value="KAJ7551283.1"/>
    <property type="molecule type" value="Genomic_DNA"/>
</dbReference>
<proteinExistence type="predicted"/>
<protein>
    <submittedName>
        <fullName evidence="1">Uncharacterized protein</fullName>
    </submittedName>
</protein>
<evidence type="ECO:0000313" key="1">
    <source>
        <dbReference type="EMBL" id="KAJ7551283.1"/>
    </source>
</evidence>
<organism evidence="1 2">
    <name type="scientific">Diphasiastrum complanatum</name>
    <name type="common">Issler's clubmoss</name>
    <name type="synonym">Lycopodium complanatum</name>
    <dbReference type="NCBI Taxonomy" id="34168"/>
    <lineage>
        <taxon>Eukaryota</taxon>
        <taxon>Viridiplantae</taxon>
        <taxon>Streptophyta</taxon>
        <taxon>Embryophyta</taxon>
        <taxon>Tracheophyta</taxon>
        <taxon>Lycopodiopsida</taxon>
        <taxon>Lycopodiales</taxon>
        <taxon>Lycopodiaceae</taxon>
        <taxon>Lycopodioideae</taxon>
        <taxon>Diphasiastrum</taxon>
    </lineage>
</organism>
<comment type="caution">
    <text evidence="1">The sequence shown here is derived from an EMBL/GenBank/DDBJ whole genome shotgun (WGS) entry which is preliminary data.</text>
</comment>
<gene>
    <name evidence="1" type="ORF">O6H91_06G008400</name>
</gene>
<sequence length="124" mass="13750">MGTSNDGMGRSNDGRRSCEKQMVKLGIQSISSFPLWKKHDPRAGIQRFLSLQCEAGGASSVANYSNINRTVRIVREEFLSSNHGQAATCRSRFHEISEETKPRIKGADASISQAISYHDTCKFL</sequence>